<evidence type="ECO:0000313" key="1">
    <source>
        <dbReference type="EMBL" id="MED6292834.1"/>
    </source>
</evidence>
<dbReference type="Proteomes" id="UP001352852">
    <property type="component" value="Unassembled WGS sequence"/>
</dbReference>
<dbReference type="EMBL" id="JAHUTJ010073992">
    <property type="protein sequence ID" value="MED6292834.1"/>
    <property type="molecule type" value="Genomic_DNA"/>
</dbReference>
<accession>A0ABU7F0K2</accession>
<keyword evidence="2" id="KW-1185">Reference proteome</keyword>
<gene>
    <name evidence="1" type="ORF">CHARACLAT_004655</name>
</gene>
<proteinExistence type="predicted"/>
<comment type="caution">
    <text evidence="1">The sequence shown here is derived from an EMBL/GenBank/DDBJ whole genome shotgun (WGS) entry which is preliminary data.</text>
</comment>
<evidence type="ECO:0000313" key="2">
    <source>
        <dbReference type="Proteomes" id="UP001352852"/>
    </source>
</evidence>
<reference evidence="1 2" key="1">
    <citation type="submission" date="2021-06" db="EMBL/GenBank/DDBJ databases">
        <authorList>
            <person name="Palmer J.M."/>
        </authorList>
    </citation>
    <scope>NUCLEOTIDE SEQUENCE [LARGE SCALE GENOMIC DNA]</scope>
    <source>
        <strain evidence="1 2">CL_MEX2019</strain>
        <tissue evidence="1">Muscle</tissue>
    </source>
</reference>
<organism evidence="1 2">
    <name type="scientific">Characodon lateralis</name>
    <dbReference type="NCBI Taxonomy" id="208331"/>
    <lineage>
        <taxon>Eukaryota</taxon>
        <taxon>Metazoa</taxon>
        <taxon>Chordata</taxon>
        <taxon>Craniata</taxon>
        <taxon>Vertebrata</taxon>
        <taxon>Euteleostomi</taxon>
        <taxon>Actinopterygii</taxon>
        <taxon>Neopterygii</taxon>
        <taxon>Teleostei</taxon>
        <taxon>Neoteleostei</taxon>
        <taxon>Acanthomorphata</taxon>
        <taxon>Ovalentaria</taxon>
        <taxon>Atherinomorphae</taxon>
        <taxon>Cyprinodontiformes</taxon>
        <taxon>Goodeidae</taxon>
        <taxon>Characodon</taxon>
    </lineage>
</organism>
<sequence length="109" mass="12394">MEVLLPVVSFATGLDTKKLRKEKYIHQLIEHNGCCSSTQADRFCSGRLFSSKALCCSQEEDQRYISGNKALETIATKDQKLEIHTYADKLAVIKEVLARRHMKVAFFGR</sequence>
<protein>
    <submittedName>
        <fullName evidence="1">Uncharacterized protein</fullName>
    </submittedName>
</protein>
<name>A0ABU7F0K2_9TELE</name>